<dbReference type="GO" id="GO:0005886">
    <property type="term" value="C:plasma membrane"/>
    <property type="evidence" value="ECO:0007669"/>
    <property type="project" value="UniProtKB-SubCell"/>
</dbReference>
<comment type="caution">
    <text evidence="8">The sequence shown here is derived from an EMBL/GenBank/DDBJ whole genome shotgun (WGS) entry which is preliminary data.</text>
</comment>
<dbReference type="InterPro" id="IPR003439">
    <property type="entry name" value="ABC_transporter-like_ATP-bd"/>
</dbReference>
<evidence type="ECO:0000256" key="1">
    <source>
        <dbReference type="ARBA" id="ARBA00004202"/>
    </source>
</evidence>
<sequence>MSVRGLRMRYGAADVLRGVDLEIRRGEIFTLLGPNGAGKTTTIEILEGFRKRSAGEVSVLGTDPEKGGDDWRARLGIVLQNWRDHTRWGVRELVVHLSRFYDAPRDPDELVAAVGLTEQAGQQVGRLSGGQRRRLDVALGIIGRPELLFLDEPTTGFDPQARHEFHLLLTRLAADDGMTVVLTTHDLAEAEKLAHRTAILVGGRIAVCGTPGELAREVQAQSSVRWIEDGRERVLSTPDPSRAAWELHNRFDGPVPGLEIRRPSLEESYLELIGRAA</sequence>
<evidence type="ECO:0000313" key="9">
    <source>
        <dbReference type="Proteomes" id="UP000619788"/>
    </source>
</evidence>
<dbReference type="Pfam" id="PF00005">
    <property type="entry name" value="ABC_tran"/>
    <property type="match status" value="1"/>
</dbReference>
<dbReference type="SMART" id="SM00382">
    <property type="entry name" value="AAA"/>
    <property type="match status" value="1"/>
</dbReference>
<gene>
    <name evidence="8" type="ORF">Psi01_10560</name>
</gene>
<dbReference type="EMBL" id="BOOJ01000011">
    <property type="protein sequence ID" value="GIH90426.1"/>
    <property type="molecule type" value="Genomic_DNA"/>
</dbReference>
<dbReference type="PROSITE" id="PS50893">
    <property type="entry name" value="ABC_TRANSPORTER_2"/>
    <property type="match status" value="1"/>
</dbReference>
<evidence type="ECO:0000256" key="2">
    <source>
        <dbReference type="ARBA" id="ARBA00005417"/>
    </source>
</evidence>
<evidence type="ECO:0000256" key="5">
    <source>
        <dbReference type="ARBA" id="ARBA00022840"/>
    </source>
</evidence>
<dbReference type="PANTHER" id="PTHR42711">
    <property type="entry name" value="ABC TRANSPORTER ATP-BINDING PROTEIN"/>
    <property type="match status" value="1"/>
</dbReference>
<dbReference type="PROSITE" id="PS00211">
    <property type="entry name" value="ABC_TRANSPORTER_1"/>
    <property type="match status" value="1"/>
</dbReference>
<evidence type="ECO:0000256" key="6">
    <source>
        <dbReference type="ARBA" id="ARBA00023251"/>
    </source>
</evidence>
<dbReference type="InterPro" id="IPR027417">
    <property type="entry name" value="P-loop_NTPase"/>
</dbReference>
<feature type="domain" description="ABC transporter" evidence="7">
    <location>
        <begin position="1"/>
        <end position="227"/>
    </location>
</feature>
<organism evidence="8 9">
    <name type="scientific">Planobispora siamensis</name>
    <dbReference type="NCBI Taxonomy" id="936338"/>
    <lineage>
        <taxon>Bacteria</taxon>
        <taxon>Bacillati</taxon>
        <taxon>Actinomycetota</taxon>
        <taxon>Actinomycetes</taxon>
        <taxon>Streptosporangiales</taxon>
        <taxon>Streptosporangiaceae</taxon>
        <taxon>Planobispora</taxon>
    </lineage>
</organism>
<reference evidence="8 9" key="1">
    <citation type="submission" date="2021-01" db="EMBL/GenBank/DDBJ databases">
        <title>Whole genome shotgun sequence of Planobispora siamensis NBRC 107568.</title>
        <authorList>
            <person name="Komaki H."/>
            <person name="Tamura T."/>
        </authorList>
    </citation>
    <scope>NUCLEOTIDE SEQUENCE [LARGE SCALE GENOMIC DNA]</scope>
    <source>
        <strain evidence="8 9">NBRC 107568</strain>
    </source>
</reference>
<keyword evidence="3" id="KW-0813">Transport</keyword>
<dbReference type="PANTHER" id="PTHR42711:SF5">
    <property type="entry name" value="ABC TRANSPORTER ATP-BINDING PROTEIN NATA"/>
    <property type="match status" value="1"/>
</dbReference>
<evidence type="ECO:0000313" key="8">
    <source>
        <dbReference type="EMBL" id="GIH90426.1"/>
    </source>
</evidence>
<evidence type="ECO:0000256" key="4">
    <source>
        <dbReference type="ARBA" id="ARBA00022741"/>
    </source>
</evidence>
<dbReference type="GO" id="GO:0046677">
    <property type="term" value="P:response to antibiotic"/>
    <property type="evidence" value="ECO:0007669"/>
    <property type="project" value="UniProtKB-KW"/>
</dbReference>
<dbReference type="InterPro" id="IPR003593">
    <property type="entry name" value="AAA+_ATPase"/>
</dbReference>
<evidence type="ECO:0000256" key="3">
    <source>
        <dbReference type="ARBA" id="ARBA00022448"/>
    </source>
</evidence>
<dbReference type="InterPro" id="IPR017871">
    <property type="entry name" value="ABC_transporter-like_CS"/>
</dbReference>
<dbReference type="InterPro" id="IPR050763">
    <property type="entry name" value="ABC_transporter_ATP-binding"/>
</dbReference>
<protein>
    <submittedName>
        <fullName evidence="8">Multidrug ABC transporter ATP-binding protein</fullName>
    </submittedName>
</protein>
<proteinExistence type="inferred from homology"/>
<keyword evidence="4" id="KW-0547">Nucleotide-binding</keyword>
<dbReference type="Gene3D" id="3.40.50.300">
    <property type="entry name" value="P-loop containing nucleotide triphosphate hydrolases"/>
    <property type="match status" value="1"/>
</dbReference>
<keyword evidence="6" id="KW-0046">Antibiotic resistance</keyword>
<keyword evidence="9" id="KW-1185">Reference proteome</keyword>
<dbReference type="GO" id="GO:0016887">
    <property type="term" value="F:ATP hydrolysis activity"/>
    <property type="evidence" value="ECO:0007669"/>
    <property type="project" value="InterPro"/>
</dbReference>
<dbReference type="AlphaFoldDB" id="A0A8J3SD77"/>
<comment type="subcellular location">
    <subcellularLocation>
        <location evidence="1">Cell membrane</location>
        <topology evidence="1">Peripheral membrane protein</topology>
    </subcellularLocation>
</comment>
<dbReference type="Proteomes" id="UP000619788">
    <property type="component" value="Unassembled WGS sequence"/>
</dbReference>
<dbReference type="CDD" id="cd03230">
    <property type="entry name" value="ABC_DR_subfamily_A"/>
    <property type="match status" value="1"/>
</dbReference>
<dbReference type="GO" id="GO:0005524">
    <property type="term" value="F:ATP binding"/>
    <property type="evidence" value="ECO:0007669"/>
    <property type="project" value="UniProtKB-KW"/>
</dbReference>
<evidence type="ECO:0000259" key="7">
    <source>
        <dbReference type="PROSITE" id="PS50893"/>
    </source>
</evidence>
<name>A0A8J3SD77_9ACTN</name>
<dbReference type="SUPFAM" id="SSF52540">
    <property type="entry name" value="P-loop containing nucleoside triphosphate hydrolases"/>
    <property type="match status" value="1"/>
</dbReference>
<accession>A0A8J3SD77</accession>
<keyword evidence="5 8" id="KW-0067">ATP-binding</keyword>
<comment type="similarity">
    <text evidence="2">Belongs to the ABC transporter superfamily.</text>
</comment>